<dbReference type="PANTHER" id="PTHR12302:SF3">
    <property type="entry name" value="SERINE_THREONINE-PROTEIN KINASE 31"/>
    <property type="match status" value="1"/>
</dbReference>
<dbReference type="Proteomes" id="UP001144471">
    <property type="component" value="Unassembled WGS sequence"/>
</dbReference>
<evidence type="ECO:0000256" key="3">
    <source>
        <dbReference type="ARBA" id="ARBA00022801"/>
    </source>
</evidence>
<evidence type="ECO:0000313" key="6">
    <source>
        <dbReference type="Proteomes" id="UP001144471"/>
    </source>
</evidence>
<keyword evidence="2" id="KW-0255">Endonuclease</keyword>
<dbReference type="EMBL" id="BSDY01000007">
    <property type="protein sequence ID" value="GLI56312.1"/>
    <property type="molecule type" value="Genomic_DNA"/>
</dbReference>
<sequence>MQRKLGDEMKKITGAVIFILVFSLSVAQSLVGTVSRVSDGDTLHLETPEGKYKVRFYGIDAPEISQDYGLESKVFVAERVLGERVKVDVVSTDRYGRKVGKIYYGYGYRNYLNRKVVEAGYAWWYRYYAREDRDLQEAEAHARKYKAGLWRSTDPVAPWEYRRSKKKGSQKGRAASLDRVVYVTKSGEKYHRAGCEYLKSVAGSYTIKEAEARGYTACRKL</sequence>
<dbReference type="PROSITE" id="PS50830">
    <property type="entry name" value="TNASE_3"/>
    <property type="match status" value="1"/>
</dbReference>
<accession>A0A9W6LN60</accession>
<evidence type="ECO:0000259" key="4">
    <source>
        <dbReference type="PROSITE" id="PS50830"/>
    </source>
</evidence>
<dbReference type="InterPro" id="IPR002071">
    <property type="entry name" value="Thermonucl_AS"/>
</dbReference>
<dbReference type="PANTHER" id="PTHR12302">
    <property type="entry name" value="EBNA2 BINDING PROTEIN P100"/>
    <property type="match status" value="1"/>
</dbReference>
<keyword evidence="1" id="KW-0540">Nuclease</keyword>
<dbReference type="Gene3D" id="2.40.50.90">
    <property type="match status" value="1"/>
</dbReference>
<name>A0A9W6LN60_9FUSO</name>
<dbReference type="PROSITE" id="PS01284">
    <property type="entry name" value="TNASE_2"/>
    <property type="match status" value="1"/>
</dbReference>
<reference evidence="5" key="1">
    <citation type="submission" date="2022-12" db="EMBL/GenBank/DDBJ databases">
        <title>Reference genome sequencing for broad-spectrum identification of bacterial and archaeal isolates by mass spectrometry.</title>
        <authorList>
            <person name="Sekiguchi Y."/>
            <person name="Tourlousse D.M."/>
        </authorList>
    </citation>
    <scope>NUCLEOTIDE SEQUENCE</scope>
    <source>
        <strain evidence="5">10succ1</strain>
    </source>
</reference>
<dbReference type="InterPro" id="IPR035437">
    <property type="entry name" value="SNase_OB-fold_sf"/>
</dbReference>
<dbReference type="InterPro" id="IPR016071">
    <property type="entry name" value="Staphylococal_nuclease_OB-fold"/>
</dbReference>
<evidence type="ECO:0000256" key="1">
    <source>
        <dbReference type="ARBA" id="ARBA00022722"/>
    </source>
</evidence>
<keyword evidence="6" id="KW-1185">Reference proteome</keyword>
<organism evidence="5 6">
    <name type="scientific">Propionigenium maris DSM 9537</name>
    <dbReference type="NCBI Taxonomy" id="1123000"/>
    <lineage>
        <taxon>Bacteria</taxon>
        <taxon>Fusobacteriati</taxon>
        <taxon>Fusobacteriota</taxon>
        <taxon>Fusobacteriia</taxon>
        <taxon>Fusobacteriales</taxon>
        <taxon>Fusobacteriaceae</taxon>
        <taxon>Propionigenium</taxon>
    </lineage>
</organism>
<dbReference type="GO" id="GO:0016787">
    <property type="term" value="F:hydrolase activity"/>
    <property type="evidence" value="ECO:0007669"/>
    <property type="project" value="UniProtKB-KW"/>
</dbReference>
<dbReference type="SMART" id="SM00318">
    <property type="entry name" value="SNc"/>
    <property type="match status" value="1"/>
</dbReference>
<proteinExistence type="predicted"/>
<protein>
    <recommendedName>
        <fullName evidence="4">TNase-like domain-containing protein</fullName>
    </recommendedName>
</protein>
<gene>
    <name evidence="5" type="ORF">PM10SUCC1_18260</name>
</gene>
<dbReference type="GO" id="GO:0004519">
    <property type="term" value="F:endonuclease activity"/>
    <property type="evidence" value="ECO:0007669"/>
    <property type="project" value="UniProtKB-KW"/>
</dbReference>
<dbReference type="SUPFAM" id="SSF50199">
    <property type="entry name" value="Staphylococcal nuclease"/>
    <property type="match status" value="1"/>
</dbReference>
<evidence type="ECO:0000256" key="2">
    <source>
        <dbReference type="ARBA" id="ARBA00022759"/>
    </source>
</evidence>
<feature type="domain" description="TNase-like" evidence="4">
    <location>
        <begin position="28"/>
        <end position="152"/>
    </location>
</feature>
<dbReference type="GO" id="GO:0003676">
    <property type="term" value="F:nucleic acid binding"/>
    <property type="evidence" value="ECO:0007669"/>
    <property type="project" value="InterPro"/>
</dbReference>
<dbReference type="Pfam" id="PF00565">
    <property type="entry name" value="SNase"/>
    <property type="match status" value="1"/>
</dbReference>
<evidence type="ECO:0000313" key="5">
    <source>
        <dbReference type="EMBL" id="GLI56312.1"/>
    </source>
</evidence>
<dbReference type="AlphaFoldDB" id="A0A9W6LN60"/>
<comment type="caution">
    <text evidence="5">The sequence shown here is derived from an EMBL/GenBank/DDBJ whole genome shotgun (WGS) entry which is preliminary data.</text>
</comment>
<keyword evidence="3" id="KW-0378">Hydrolase</keyword>